<gene>
    <name evidence="1" type="ORF">H8718_16610</name>
</gene>
<proteinExistence type="predicted"/>
<keyword evidence="2" id="KW-1185">Reference proteome</keyword>
<name>A0A926EH91_9FIRM</name>
<evidence type="ECO:0000313" key="2">
    <source>
        <dbReference type="Proteomes" id="UP000655830"/>
    </source>
</evidence>
<organism evidence="1 2">
    <name type="scientific">Zhenhengia yiwuensis</name>
    <dbReference type="NCBI Taxonomy" id="2763666"/>
    <lineage>
        <taxon>Bacteria</taxon>
        <taxon>Bacillati</taxon>
        <taxon>Bacillota</taxon>
        <taxon>Clostridia</taxon>
        <taxon>Lachnospirales</taxon>
        <taxon>Lachnospiraceae</taxon>
        <taxon>Zhenhengia</taxon>
    </lineage>
</organism>
<reference evidence="1" key="1">
    <citation type="submission" date="2020-08" db="EMBL/GenBank/DDBJ databases">
        <title>Genome public.</title>
        <authorList>
            <person name="Liu C."/>
            <person name="Sun Q."/>
        </authorList>
    </citation>
    <scope>NUCLEOTIDE SEQUENCE</scope>
    <source>
        <strain evidence="1">NSJ-12</strain>
    </source>
</reference>
<protein>
    <submittedName>
        <fullName evidence="1">Uncharacterized protein</fullName>
    </submittedName>
</protein>
<dbReference type="Proteomes" id="UP000655830">
    <property type="component" value="Unassembled WGS sequence"/>
</dbReference>
<dbReference type="RefSeq" id="WP_249333924.1">
    <property type="nucleotide sequence ID" value="NZ_JACRSY010000037.1"/>
</dbReference>
<dbReference type="EMBL" id="JACRSY010000037">
    <property type="protein sequence ID" value="MBC8581141.1"/>
    <property type="molecule type" value="Genomic_DNA"/>
</dbReference>
<sequence>MELEAKAECKCGNIVEALRIKRYNDYFEEFVSFIPVICDKCGKEIKGTTWGSKEYWLNKN</sequence>
<comment type="caution">
    <text evidence="1">The sequence shown here is derived from an EMBL/GenBank/DDBJ whole genome shotgun (WGS) entry which is preliminary data.</text>
</comment>
<dbReference type="AlphaFoldDB" id="A0A926EH91"/>
<evidence type="ECO:0000313" key="1">
    <source>
        <dbReference type="EMBL" id="MBC8581141.1"/>
    </source>
</evidence>
<accession>A0A926EH91</accession>